<comment type="subcellular location">
    <subcellularLocation>
        <location evidence="1">Cytoplasm</location>
    </subcellularLocation>
</comment>
<sequence length="627" mass="70528">MVDEKDKDDDTAGSHGADKTADASSSTSGGAGPTEFSDFMIHDPEKFAANIAKVVEQAGKVASAYLRPRENGMDTHTVDYVNHMVRTFGEVTHYWSSDPVRAMEAQTRLWGRCLDLWGASSRKMLGGDEEDVAFAGKDDLRFNDPEWQSNPFFSFVRQLYLIASQWANEMVSEAETIDDHTRLKALFYVNQIINAFSPSNYVLTNPELLRETLENDGENLIRGMQMLAEDIQAGGGNLLIRQTDISEFGLGENIAITPGKVVAQNDICQLIQYEPNTDTVLKTPLLILSSWINKYYILDLNERKSFIKWCVEQGHTVFAVSWVNPDESLKHKTFEDYMQDGVINSIETIRQITGEDRVNTVGYCVGGTLLSAAAAYLAAKNLDWINSITLFAAQVDFTEAGDLKIFIDEEQLTELEKVMNAQGYLDGMSMGNVFNMLRPNDLIWPYFVNNYMRGLEPFPFDLLFWNQDCTRMTAACHSYYLRKCYLENALATGTMILDGLQLQLSAIRSPIYCLAMKEDHIAPARSVFKGCKLFGGPVDFRLGGSGHIAGVVNPPERRKYQFWRGGPVEGALGDWLERAQETQGSWWPDWHRWIITKETSCVDARPVGSEQYSPLEDAPGSYVKQTY</sequence>
<feature type="domain" description="Poly-beta-hydroxybutyrate polymerase N-terminal" evidence="6">
    <location>
        <begin position="139"/>
        <end position="310"/>
    </location>
</feature>
<reference evidence="7 8" key="1">
    <citation type="submission" date="2016-10" db="EMBL/GenBank/DDBJ databases">
        <authorList>
            <person name="de Groot N.N."/>
        </authorList>
    </citation>
    <scope>NUCLEOTIDE SEQUENCE [LARGE SCALE GENOMIC DNA]</scope>
    <source>
        <strain evidence="7 8">CGMCC 1.9157</strain>
    </source>
</reference>
<dbReference type="Pfam" id="PF07167">
    <property type="entry name" value="PhaC_N"/>
    <property type="match status" value="1"/>
</dbReference>
<organism evidence="7 8">
    <name type="scientific">Cohaesibacter marisflavi</name>
    <dbReference type="NCBI Taxonomy" id="655353"/>
    <lineage>
        <taxon>Bacteria</taxon>
        <taxon>Pseudomonadati</taxon>
        <taxon>Pseudomonadota</taxon>
        <taxon>Alphaproteobacteria</taxon>
        <taxon>Hyphomicrobiales</taxon>
        <taxon>Cohaesibacteraceae</taxon>
    </lineage>
</organism>
<dbReference type="Proteomes" id="UP000199236">
    <property type="component" value="Unassembled WGS sequence"/>
</dbReference>
<dbReference type="OrthoDB" id="7208816at2"/>
<dbReference type="RefSeq" id="WP_090074743.1">
    <property type="nucleotide sequence ID" value="NZ_FOVR01000012.1"/>
</dbReference>
<dbReference type="InterPro" id="IPR010941">
    <property type="entry name" value="PhaC_N"/>
</dbReference>
<dbReference type="InterPro" id="IPR010963">
    <property type="entry name" value="PHA_synth_I"/>
</dbReference>
<gene>
    <name evidence="7" type="ORF">SAMN04488056_11254</name>
</gene>
<dbReference type="GO" id="GO:0042619">
    <property type="term" value="P:poly-hydroxybutyrate biosynthetic process"/>
    <property type="evidence" value="ECO:0007669"/>
    <property type="project" value="InterPro"/>
</dbReference>
<feature type="region of interest" description="Disordered" evidence="5">
    <location>
        <begin position="1"/>
        <end position="37"/>
    </location>
</feature>
<feature type="compositionally biased region" description="Basic and acidic residues" evidence="5">
    <location>
        <begin position="1"/>
        <end position="21"/>
    </location>
</feature>
<name>A0A1I5JRM1_9HYPH</name>
<dbReference type="AlphaFoldDB" id="A0A1I5JRM1"/>
<dbReference type="NCBIfam" id="TIGR01838">
    <property type="entry name" value="PHA_synth_I"/>
    <property type="match status" value="1"/>
</dbReference>
<keyword evidence="2" id="KW-0963">Cytoplasm</keyword>
<dbReference type="InterPro" id="IPR029058">
    <property type="entry name" value="AB_hydrolase_fold"/>
</dbReference>
<evidence type="ECO:0000259" key="6">
    <source>
        <dbReference type="Pfam" id="PF07167"/>
    </source>
</evidence>
<evidence type="ECO:0000256" key="4">
    <source>
        <dbReference type="ARBA" id="ARBA00023315"/>
    </source>
</evidence>
<dbReference type="PANTHER" id="PTHR36837">
    <property type="entry name" value="POLY(3-HYDROXYALKANOATE) POLYMERASE SUBUNIT PHAC"/>
    <property type="match status" value="1"/>
</dbReference>
<accession>A0A1I5JRM1</accession>
<evidence type="ECO:0000256" key="2">
    <source>
        <dbReference type="ARBA" id="ARBA00022490"/>
    </source>
</evidence>
<dbReference type="GO" id="GO:0005737">
    <property type="term" value="C:cytoplasm"/>
    <property type="evidence" value="ECO:0007669"/>
    <property type="project" value="UniProtKB-SubCell"/>
</dbReference>
<protein>
    <submittedName>
        <fullName evidence="7">Polyhydroxyalkanoate synthase</fullName>
    </submittedName>
</protein>
<evidence type="ECO:0000313" key="8">
    <source>
        <dbReference type="Proteomes" id="UP000199236"/>
    </source>
</evidence>
<evidence type="ECO:0000256" key="3">
    <source>
        <dbReference type="ARBA" id="ARBA00022679"/>
    </source>
</evidence>
<dbReference type="SUPFAM" id="SSF53474">
    <property type="entry name" value="alpha/beta-Hydrolases"/>
    <property type="match status" value="1"/>
</dbReference>
<keyword evidence="3" id="KW-0808">Transferase</keyword>
<dbReference type="PANTHER" id="PTHR36837:SF5">
    <property type="entry name" value="POLY-3-HYDROXYBUTYRATE SYNTHASE"/>
    <property type="match status" value="1"/>
</dbReference>
<proteinExistence type="predicted"/>
<dbReference type="GO" id="GO:0016746">
    <property type="term" value="F:acyltransferase activity"/>
    <property type="evidence" value="ECO:0007669"/>
    <property type="project" value="UniProtKB-KW"/>
</dbReference>
<evidence type="ECO:0000256" key="1">
    <source>
        <dbReference type="ARBA" id="ARBA00004496"/>
    </source>
</evidence>
<dbReference type="InterPro" id="IPR051321">
    <property type="entry name" value="PHA/PHB_synthase"/>
</dbReference>
<evidence type="ECO:0000313" key="7">
    <source>
        <dbReference type="EMBL" id="SFO75462.1"/>
    </source>
</evidence>
<keyword evidence="8" id="KW-1185">Reference proteome</keyword>
<dbReference type="Gene3D" id="3.40.50.1820">
    <property type="entry name" value="alpha/beta hydrolase"/>
    <property type="match status" value="1"/>
</dbReference>
<dbReference type="STRING" id="655353.SAMN04488056_11254"/>
<evidence type="ECO:0000256" key="5">
    <source>
        <dbReference type="SAM" id="MobiDB-lite"/>
    </source>
</evidence>
<dbReference type="EMBL" id="FOVR01000012">
    <property type="protein sequence ID" value="SFO75462.1"/>
    <property type="molecule type" value="Genomic_DNA"/>
</dbReference>
<keyword evidence="4" id="KW-0012">Acyltransferase</keyword>